<sequence length="429" mass="46594">MTGSIKVAISGGGLAGASLVHALLKYPHLDIHIFESASEFKEAGSAIGLKRSAQAALDLIGPSAVRSFQDAGGVEQLRVRFMLAQGDHAGSLIAEDSPRLPGQRMTAMVPRAAFLRQLLASVPPERMHTSKKLERVERAGGEGGSLALHFADGSSHECDVLVGADGIHSIVRKMILGDGDPAAHPRNAGWWAVMVMKPHEEVRACLGDDYVDANDPSEYEWIGDGNCVIHHVLGGTVLFIVAVRDEAAVGSEQWHRKVDAEEIRKLHAGWPAHLRRAVDKIHEQQLLCDKNEQPALYLWDHHPARTYVSGPVCVVGDAAHAMTPWQGSGAGMSIEDSLVLSTLLGRATTPTEVLKALEVYDQVRRPRTQQIVASSKETGLISTGRGEETGLDLEKLQKQLLPRWDFILNFDVEKHLADALKLMAEKVGH</sequence>
<dbReference type="Gene3D" id="3.50.50.60">
    <property type="entry name" value="FAD/NAD(P)-binding domain"/>
    <property type="match status" value="1"/>
</dbReference>
<keyword evidence="5" id="KW-0560">Oxidoreductase</keyword>
<feature type="domain" description="FAD-binding" evidence="6">
    <location>
        <begin position="6"/>
        <end position="374"/>
    </location>
</feature>
<dbReference type="InterPro" id="IPR051104">
    <property type="entry name" value="FAD_monoxygenase"/>
</dbReference>
<evidence type="ECO:0000256" key="5">
    <source>
        <dbReference type="ARBA" id="ARBA00023002"/>
    </source>
</evidence>
<evidence type="ECO:0000256" key="2">
    <source>
        <dbReference type="ARBA" id="ARBA00007992"/>
    </source>
</evidence>
<proteinExistence type="inferred from homology"/>
<dbReference type="SUPFAM" id="SSF51905">
    <property type="entry name" value="FAD/NAD(P)-binding domain"/>
    <property type="match status" value="1"/>
</dbReference>
<evidence type="ECO:0000256" key="3">
    <source>
        <dbReference type="ARBA" id="ARBA00022630"/>
    </source>
</evidence>
<protein>
    <submittedName>
        <fullName evidence="7">Salicylate hydroxylase</fullName>
    </submittedName>
</protein>
<keyword evidence="8" id="KW-1185">Reference proteome</keyword>
<evidence type="ECO:0000256" key="1">
    <source>
        <dbReference type="ARBA" id="ARBA00005179"/>
    </source>
</evidence>
<dbReference type="Proteomes" id="UP001390339">
    <property type="component" value="Unassembled WGS sequence"/>
</dbReference>
<dbReference type="PANTHER" id="PTHR46720">
    <property type="entry name" value="HYDROXYLASE, PUTATIVE (AFU_ORTHOLOGUE AFUA_3G01460)-RELATED"/>
    <property type="match status" value="1"/>
</dbReference>
<gene>
    <name evidence="7" type="ORF">PGQ11_011022</name>
</gene>
<keyword evidence="3" id="KW-0285">Flavoprotein</keyword>
<evidence type="ECO:0000313" key="8">
    <source>
        <dbReference type="Proteomes" id="UP001390339"/>
    </source>
</evidence>
<dbReference type="PRINTS" id="PR00420">
    <property type="entry name" value="RNGMNOXGNASE"/>
</dbReference>
<comment type="similarity">
    <text evidence="2">Belongs to the paxM FAD-dependent monooxygenase family.</text>
</comment>
<dbReference type="Pfam" id="PF01494">
    <property type="entry name" value="FAD_binding_3"/>
    <property type="match status" value="1"/>
</dbReference>
<reference evidence="7 8" key="1">
    <citation type="journal article" date="2024" name="IMA Fungus">
        <title>Apiospora arundinis, a panoply of carbohydrate-active enzymes and secondary metabolites.</title>
        <authorList>
            <person name="Sorensen T."/>
            <person name="Petersen C."/>
            <person name="Muurmann A.T."/>
            <person name="Christiansen J.V."/>
            <person name="Brundto M.L."/>
            <person name="Overgaard C.K."/>
            <person name="Boysen A.T."/>
            <person name="Wollenberg R.D."/>
            <person name="Larsen T.O."/>
            <person name="Sorensen J.L."/>
            <person name="Nielsen K.L."/>
            <person name="Sondergaard T.E."/>
        </authorList>
    </citation>
    <scope>NUCLEOTIDE SEQUENCE [LARGE SCALE GENOMIC DNA]</scope>
    <source>
        <strain evidence="7 8">AAU 773</strain>
    </source>
</reference>
<evidence type="ECO:0000256" key="4">
    <source>
        <dbReference type="ARBA" id="ARBA00022827"/>
    </source>
</evidence>
<comment type="caution">
    <text evidence="7">The sequence shown here is derived from an EMBL/GenBank/DDBJ whole genome shotgun (WGS) entry which is preliminary data.</text>
</comment>
<comment type="pathway">
    <text evidence="1">Secondary metabolite biosynthesis.</text>
</comment>
<dbReference type="PANTHER" id="PTHR46720:SF3">
    <property type="entry name" value="FAD-BINDING DOMAIN-CONTAINING PROTEIN-RELATED"/>
    <property type="match status" value="1"/>
</dbReference>
<evidence type="ECO:0000259" key="6">
    <source>
        <dbReference type="Pfam" id="PF01494"/>
    </source>
</evidence>
<dbReference type="InterPro" id="IPR036188">
    <property type="entry name" value="FAD/NAD-bd_sf"/>
</dbReference>
<keyword evidence="4" id="KW-0274">FAD</keyword>
<organism evidence="7 8">
    <name type="scientific">Apiospora arundinis</name>
    <dbReference type="NCBI Taxonomy" id="335852"/>
    <lineage>
        <taxon>Eukaryota</taxon>
        <taxon>Fungi</taxon>
        <taxon>Dikarya</taxon>
        <taxon>Ascomycota</taxon>
        <taxon>Pezizomycotina</taxon>
        <taxon>Sordariomycetes</taxon>
        <taxon>Xylariomycetidae</taxon>
        <taxon>Amphisphaeriales</taxon>
        <taxon>Apiosporaceae</taxon>
        <taxon>Apiospora</taxon>
    </lineage>
</organism>
<dbReference type="EMBL" id="JAPCWZ010000007">
    <property type="protein sequence ID" value="KAK8855110.1"/>
    <property type="molecule type" value="Genomic_DNA"/>
</dbReference>
<evidence type="ECO:0000313" key="7">
    <source>
        <dbReference type="EMBL" id="KAK8855110.1"/>
    </source>
</evidence>
<name>A0ABR2HZG3_9PEZI</name>
<dbReference type="InterPro" id="IPR002938">
    <property type="entry name" value="FAD-bd"/>
</dbReference>
<accession>A0ABR2HZG3</accession>